<name>A0ABP9S0C7_9ACTN</name>
<protein>
    <recommendedName>
        <fullName evidence="3">Chlorophyllase</fullName>
    </recommendedName>
</protein>
<accession>A0ABP9S0C7</accession>
<reference evidence="2" key="1">
    <citation type="journal article" date="2019" name="Int. J. Syst. Evol. Microbiol.">
        <title>The Global Catalogue of Microorganisms (GCM) 10K type strain sequencing project: providing services to taxonomists for standard genome sequencing and annotation.</title>
        <authorList>
            <consortium name="The Broad Institute Genomics Platform"/>
            <consortium name="The Broad Institute Genome Sequencing Center for Infectious Disease"/>
            <person name="Wu L."/>
            <person name="Ma J."/>
        </authorList>
    </citation>
    <scope>NUCLEOTIDE SEQUENCE [LARGE SCALE GENOMIC DNA]</scope>
    <source>
        <strain evidence="2">JCM 18304</strain>
    </source>
</reference>
<comment type="caution">
    <text evidence="1">The sequence shown here is derived from an EMBL/GenBank/DDBJ whole genome shotgun (WGS) entry which is preliminary data.</text>
</comment>
<dbReference type="Proteomes" id="UP001501570">
    <property type="component" value="Unassembled WGS sequence"/>
</dbReference>
<dbReference type="PANTHER" id="PTHR33428">
    <property type="entry name" value="CHLOROPHYLLASE-2, CHLOROPLASTIC"/>
    <property type="match status" value="1"/>
</dbReference>
<dbReference type="InterPro" id="IPR029058">
    <property type="entry name" value="AB_hydrolase_fold"/>
</dbReference>
<keyword evidence="2" id="KW-1185">Reference proteome</keyword>
<dbReference type="SUPFAM" id="SSF53474">
    <property type="entry name" value="alpha/beta-Hydrolases"/>
    <property type="match status" value="1"/>
</dbReference>
<dbReference type="Pfam" id="PF07224">
    <property type="entry name" value="Chlorophyllase"/>
    <property type="match status" value="1"/>
</dbReference>
<organism evidence="1 2">
    <name type="scientific">Rugosimonospora acidiphila</name>
    <dbReference type="NCBI Taxonomy" id="556531"/>
    <lineage>
        <taxon>Bacteria</taxon>
        <taxon>Bacillati</taxon>
        <taxon>Actinomycetota</taxon>
        <taxon>Actinomycetes</taxon>
        <taxon>Micromonosporales</taxon>
        <taxon>Micromonosporaceae</taxon>
        <taxon>Rugosimonospora</taxon>
    </lineage>
</organism>
<sequence>MSESTSVMTYPTGTTPSPVVSVKPIALPAPGRGADLEVRVSAPTTGRDLPIIVFSHGYGWSMDGYAPLADFWAARGFVVVRPTHLDSRTLDLPADDPRTPLIWRHRVEDLKRVLDRLDLLEAAVPGLAGRFDSSRIAVAGHSWGAQTASMLLGARVLDSEGVPGEDMSDPRVAAGVLLALPGPGGADLSPFAAEHFPFMNPSFDGMTAPALVVAGDRDQSALSVRGPDWFTDPYFLSPGAKSLLTLYGAEHSLGGIPGYSVTETTDESPERVALIQRLSWAFLRSALHPEDPSWSAARAALEEDPRPLGQVRSK</sequence>
<dbReference type="PANTHER" id="PTHR33428:SF14">
    <property type="entry name" value="CARBOXYLESTERASE TYPE B DOMAIN-CONTAINING PROTEIN"/>
    <property type="match status" value="1"/>
</dbReference>
<evidence type="ECO:0008006" key="3">
    <source>
        <dbReference type="Google" id="ProtNLM"/>
    </source>
</evidence>
<proteinExistence type="predicted"/>
<dbReference type="EMBL" id="BAABJQ010000012">
    <property type="protein sequence ID" value="GAA5188959.1"/>
    <property type="molecule type" value="Genomic_DNA"/>
</dbReference>
<dbReference type="InterPro" id="IPR017395">
    <property type="entry name" value="Chlorophyllase-like"/>
</dbReference>
<evidence type="ECO:0000313" key="2">
    <source>
        <dbReference type="Proteomes" id="UP001501570"/>
    </source>
</evidence>
<dbReference type="Gene3D" id="3.40.50.1820">
    <property type="entry name" value="alpha/beta hydrolase"/>
    <property type="match status" value="1"/>
</dbReference>
<evidence type="ECO:0000313" key="1">
    <source>
        <dbReference type="EMBL" id="GAA5188959.1"/>
    </source>
</evidence>
<gene>
    <name evidence="1" type="ORF">GCM10023322_40770</name>
</gene>